<feature type="region of interest" description="Disordered" evidence="1">
    <location>
        <begin position="102"/>
        <end position="142"/>
    </location>
</feature>
<organism evidence="2 3">
    <name type="scientific">Nyssa sinensis</name>
    <dbReference type="NCBI Taxonomy" id="561372"/>
    <lineage>
        <taxon>Eukaryota</taxon>
        <taxon>Viridiplantae</taxon>
        <taxon>Streptophyta</taxon>
        <taxon>Embryophyta</taxon>
        <taxon>Tracheophyta</taxon>
        <taxon>Spermatophyta</taxon>
        <taxon>Magnoliopsida</taxon>
        <taxon>eudicotyledons</taxon>
        <taxon>Gunneridae</taxon>
        <taxon>Pentapetalae</taxon>
        <taxon>asterids</taxon>
        <taxon>Cornales</taxon>
        <taxon>Nyssaceae</taxon>
        <taxon>Nyssa</taxon>
    </lineage>
</organism>
<protein>
    <submittedName>
        <fullName evidence="2">Uncharacterized protein</fullName>
    </submittedName>
</protein>
<accession>A0A5J5C6J4</accession>
<keyword evidence="3" id="KW-1185">Reference proteome</keyword>
<evidence type="ECO:0000313" key="3">
    <source>
        <dbReference type="Proteomes" id="UP000325577"/>
    </source>
</evidence>
<feature type="compositionally biased region" description="Low complexity" evidence="1">
    <location>
        <begin position="108"/>
        <end position="142"/>
    </location>
</feature>
<evidence type="ECO:0000256" key="1">
    <source>
        <dbReference type="SAM" id="MobiDB-lite"/>
    </source>
</evidence>
<dbReference type="Proteomes" id="UP000325577">
    <property type="component" value="Linkage Group LG0"/>
</dbReference>
<name>A0A5J5C6J4_9ASTE</name>
<dbReference type="EMBL" id="CM018031">
    <property type="protein sequence ID" value="KAA8549231.1"/>
    <property type="molecule type" value="Genomic_DNA"/>
</dbReference>
<dbReference type="SUPFAM" id="SSF101447">
    <property type="entry name" value="Formin homology 2 domain (FH2 domain)"/>
    <property type="match status" value="1"/>
</dbReference>
<sequence>MDWYEQICSDVDWFQQQQSPPPPPPPPPAIMDDPVDQLNTDYLRFLLFLEFDDSFLTPWNWKAYTLQDRDSNNGLIPYMNFQFRSFFAYEVDDLDWKQWPNSSETDSEYWSNSSENDNEEWSNSTESDSEEWSNSIESNSEE</sequence>
<reference evidence="2 3" key="1">
    <citation type="submission" date="2019-09" db="EMBL/GenBank/DDBJ databases">
        <title>A chromosome-level genome assembly of the Chinese tupelo Nyssa sinensis.</title>
        <authorList>
            <person name="Yang X."/>
            <person name="Kang M."/>
            <person name="Yang Y."/>
            <person name="Xiong H."/>
            <person name="Wang M."/>
            <person name="Zhang Z."/>
            <person name="Wang Z."/>
            <person name="Wu H."/>
            <person name="Ma T."/>
            <person name="Liu J."/>
            <person name="Xi Z."/>
        </authorList>
    </citation>
    <scope>NUCLEOTIDE SEQUENCE [LARGE SCALE GENOMIC DNA]</scope>
    <source>
        <strain evidence="2">J267</strain>
        <tissue evidence="2">Leaf</tissue>
    </source>
</reference>
<gene>
    <name evidence="2" type="ORF">F0562_000915</name>
</gene>
<proteinExistence type="predicted"/>
<evidence type="ECO:0000313" key="2">
    <source>
        <dbReference type="EMBL" id="KAA8549231.1"/>
    </source>
</evidence>
<dbReference type="AlphaFoldDB" id="A0A5J5C6J4"/>